<dbReference type="AlphaFoldDB" id="A0A7S3UB02"/>
<accession>A0A7S3UB02</accession>
<feature type="compositionally biased region" description="Basic and acidic residues" evidence="2">
    <location>
        <begin position="20"/>
        <end position="29"/>
    </location>
</feature>
<feature type="coiled-coil region" evidence="1">
    <location>
        <begin position="215"/>
        <end position="884"/>
    </location>
</feature>
<feature type="region of interest" description="Disordered" evidence="2">
    <location>
        <begin position="66"/>
        <end position="144"/>
    </location>
</feature>
<name>A0A7S3UB02_9CHLO</name>
<gene>
    <name evidence="3" type="ORF">PSAL00342_LOCUS1526</name>
</gene>
<proteinExistence type="predicted"/>
<feature type="region of interest" description="Disordered" evidence="2">
    <location>
        <begin position="160"/>
        <end position="182"/>
    </location>
</feature>
<evidence type="ECO:0000256" key="2">
    <source>
        <dbReference type="SAM" id="MobiDB-lite"/>
    </source>
</evidence>
<reference evidence="3" key="1">
    <citation type="submission" date="2021-01" db="EMBL/GenBank/DDBJ databases">
        <authorList>
            <person name="Corre E."/>
            <person name="Pelletier E."/>
            <person name="Niang G."/>
            <person name="Scheremetjew M."/>
            <person name="Finn R."/>
            <person name="Kale V."/>
            <person name="Holt S."/>
            <person name="Cochrane G."/>
            <person name="Meng A."/>
            <person name="Brown T."/>
            <person name="Cohen L."/>
        </authorList>
    </citation>
    <scope>NUCLEOTIDE SEQUENCE</scope>
    <source>
        <strain evidence="3">CCMP1897</strain>
    </source>
</reference>
<dbReference type="Gene3D" id="1.10.287.1490">
    <property type="match status" value="2"/>
</dbReference>
<protein>
    <submittedName>
        <fullName evidence="3">Uncharacterized protein</fullName>
    </submittedName>
</protein>
<evidence type="ECO:0000256" key="1">
    <source>
        <dbReference type="SAM" id="Coils"/>
    </source>
</evidence>
<feature type="region of interest" description="Disordered" evidence="2">
    <location>
        <begin position="1"/>
        <end position="50"/>
    </location>
</feature>
<feature type="compositionally biased region" description="Basic and acidic residues" evidence="2">
    <location>
        <begin position="173"/>
        <end position="182"/>
    </location>
</feature>
<sequence>MAMAPVSRASEGYEGASEAMEGRLEEVHASTELATSSERPHEAQASDDGQAKLHLDQLAMAETAHLAQHGRVSDHCSDTEDEQRSHGVASRNKTVENEAVVELDDGEEHPSDQENRAPMQKSTPFTSISHEKARKQTWDASARKSNQALEIVPALSSRIGGRKPRYSRGWNQEAHDSSRKMPTDATRMKLEDNGKIGGDTETEEVAILRAENASLRALVEKVKDSELQLAEKEAQDAYARYVVQFEAMADALAEEESRRRAFEFDYARAEAEKHEAQGRVRKLLDEKQKLEGKIKDTTQIAEQAEKERLEAEQAKTRVQEACQKLEGELQAMQAIQRENEKAQEAIHELEEELNAKQKVSKRLEEESEELAEELMQTKKSLQCMQKEKEGTQLRIQELEARQEALQQTVQQEEEKVQLTNQALEEAKVAYQGQAEEIEKLKQSLASVEYALEEADKSKTKAQDELDQLEGKLELAIDRADHAEEALKEMERAKQEREEEHEDLAQALYSSQQKVQEVEEALENAHAECARMRLDLESLNEQFQSAKDHAQNLEKAQQDAEQRCELVNEEIKKLHVTLKAAESRVGTLEAERKDARKQEEHTRLEHSQLQETLAEALQRAEKAEHMQVATEQALKELQGKYALLEDRVHHTEAQFAKAQQALDAADGKSTVFQAQIKQLQEEVMLATRQCQEARALQKQASAAQQKAEQEADHLQGNLQQALGRAASAESQLAELDRCTTQQTQSISKLQTAYSDAVQRAENAERGLTKAQKNIEENEKEMKHLIHEQNNNKAELQHLKMLVEKFSIEKASLCGGMQSLESQVKELNESLAKSEEQCEHFNKENTSARDEVEALKSEQVELQSRNERLKAALEDAMEELISVRMLWENGSDCEQPNDACFDSPQELPHIPLAPSEQLGEPNGAFPQVTLPYGLSGQPTSQGVCQMLAMPGAVDKYSDPTKVYQNILEGEPGPPSILVPSQDCAEQEEAEVLVEEHLPLSYPAEERFQGCTGSGEERSGSIMLKVDEGDGHDLKTPMLHAQVSSIIGPSPTIRSETERACSYSPTKDRSLGYVENKVPATTDATGLEGLFHEMQQNQDGKDTLKHTTTTLLQDKACLSPIQIRTPVISHCSAMVDTATNTTPSLQLKIARGLRQGSSECQERETPRRSQPPATSEQYSPEDPSEFTIRQRAGLSVNSSALSSSRFRLRMHMKLRRSAYTSGTFGTNATGGNPATTSRVSQYALASLESPP</sequence>
<dbReference type="EMBL" id="HBIS01001731">
    <property type="protein sequence ID" value="CAE0607709.1"/>
    <property type="molecule type" value="Transcribed_RNA"/>
</dbReference>
<feature type="compositionally biased region" description="Basic and acidic residues" evidence="2">
    <location>
        <begin position="38"/>
        <end position="50"/>
    </location>
</feature>
<evidence type="ECO:0000313" key="3">
    <source>
        <dbReference type="EMBL" id="CAE0607709.1"/>
    </source>
</evidence>
<dbReference type="SUPFAM" id="SSF57997">
    <property type="entry name" value="Tropomyosin"/>
    <property type="match status" value="3"/>
</dbReference>
<keyword evidence="1" id="KW-0175">Coiled coil</keyword>
<feature type="compositionally biased region" description="Basic and acidic residues" evidence="2">
    <location>
        <begin position="71"/>
        <end position="85"/>
    </location>
</feature>
<feature type="region of interest" description="Disordered" evidence="2">
    <location>
        <begin position="1149"/>
        <end position="1182"/>
    </location>
</feature>
<organism evidence="3">
    <name type="scientific">Picocystis salinarum</name>
    <dbReference type="NCBI Taxonomy" id="88271"/>
    <lineage>
        <taxon>Eukaryota</taxon>
        <taxon>Viridiplantae</taxon>
        <taxon>Chlorophyta</taxon>
        <taxon>Picocystophyceae</taxon>
        <taxon>Picocystales</taxon>
        <taxon>Picocystaceae</taxon>
        <taxon>Picocystis</taxon>
    </lineage>
</organism>